<evidence type="ECO:0000313" key="1">
    <source>
        <dbReference type="EMBL" id="QDZ39822.1"/>
    </source>
</evidence>
<evidence type="ECO:0000313" key="2">
    <source>
        <dbReference type="Proteomes" id="UP000318453"/>
    </source>
</evidence>
<sequence length="337" mass="38361">MDAEVKAGSREKFIEDIGKGGYPEDRCWIKVSENKDCALGYLAKKHEGQSQMNQSKFMKAVFKTVGLISAIAAREEITNKTLKVDLTSFLPYSERNNFPDYFEALKEFVKNPIETEFGSINIEFINLVRRVEGQGIYHSLSPSEKNNKKVAIMMMGYRNVSLVIGERGTIQKGATTDLGMVKLANEIGESEGITNEGILTKFLVEAKTNEDRALSRLLAKETGYKKAERKERLKKKIAELREDFASQLITWMKDELDQDVDKIVLTGGSAMYFGKQIENQIKKNFPWMEIGWNNGLDPEKDLGVIRNLGQTDQYKRYIDVYGEYLYNQAVIAEKKNN</sequence>
<name>A0A5B8NKP7_9CHRO</name>
<accession>A0A5B8NKP7</accession>
<dbReference type="KEGG" id="enn:FRE64_07630"/>
<reference evidence="1" key="1">
    <citation type="submission" date="2019-08" db="EMBL/GenBank/DDBJ databases">
        <title>Carotenoids and Carotenoid Binding Proteins in the Halophilic Cyanobacterium Euhalothece sp. ZM00.</title>
        <authorList>
            <person name="Cho S.M."/>
            <person name="Song J.Y."/>
            <person name="Park Y.-I."/>
        </authorList>
    </citation>
    <scope>NUCLEOTIDE SEQUENCE [LARGE SCALE GENOMIC DNA]</scope>
    <source>
        <strain evidence="1">Z-M001</strain>
    </source>
</reference>
<proteinExistence type="predicted"/>
<keyword evidence="2" id="KW-1185">Reference proteome</keyword>
<dbReference type="AlphaFoldDB" id="A0A5B8NKP7"/>
<dbReference type="EMBL" id="CP042326">
    <property type="protein sequence ID" value="QDZ39822.1"/>
    <property type="molecule type" value="Genomic_DNA"/>
</dbReference>
<dbReference type="OrthoDB" id="528098at2"/>
<dbReference type="Gene3D" id="3.30.420.40">
    <property type="match status" value="1"/>
</dbReference>
<protein>
    <recommendedName>
        <fullName evidence="3">ParM/StbA family protein</fullName>
    </recommendedName>
</protein>
<gene>
    <name evidence="1" type="ORF">FRE64_07630</name>
</gene>
<dbReference type="RefSeq" id="WP_146295419.1">
    <property type="nucleotide sequence ID" value="NZ_CP042326.1"/>
</dbReference>
<dbReference type="Proteomes" id="UP000318453">
    <property type="component" value="Chromosome"/>
</dbReference>
<evidence type="ECO:0008006" key="3">
    <source>
        <dbReference type="Google" id="ProtNLM"/>
    </source>
</evidence>
<organism evidence="1 2">
    <name type="scientific">Euhalothece natronophila Z-M001</name>
    <dbReference type="NCBI Taxonomy" id="522448"/>
    <lineage>
        <taxon>Bacteria</taxon>
        <taxon>Bacillati</taxon>
        <taxon>Cyanobacteriota</taxon>
        <taxon>Cyanophyceae</taxon>
        <taxon>Oscillatoriophycideae</taxon>
        <taxon>Chroococcales</taxon>
        <taxon>Halothecacae</taxon>
        <taxon>Halothece cluster</taxon>
        <taxon>Euhalothece</taxon>
    </lineage>
</organism>